<comment type="similarity">
    <text evidence="1">Belongs to the OPI10 family.</text>
</comment>
<gene>
    <name evidence="4" type="ORF">HXX76_015761</name>
</gene>
<evidence type="ECO:0000259" key="3">
    <source>
        <dbReference type="Pfam" id="PF21057"/>
    </source>
</evidence>
<feature type="domain" description="Hikeshi-like N-terminal" evidence="2">
    <location>
        <begin position="20"/>
        <end position="124"/>
    </location>
</feature>
<protein>
    <recommendedName>
        <fullName evidence="6">Hikeshi-like domain-containing protein</fullName>
    </recommendedName>
</protein>
<sequence length="193" mass="21014">MASGFGLFFVGHTVPITHDNLTQVDPTHWVLDASVIPNYASMKEVALFLLPGSALDPNAALGLYVRAGNAEWAYRGCVHNAQPSAVMPLQWPLAEDGSVMSAAVGGQSVQIGVSLEAAADIVARESSSVGAKAEFAKRVGLDLFRYLESFQTQNMGSHIVVPANALERWYTRFQEKFRRDPDFLTRNTESLNS</sequence>
<name>A0A835VMZ4_CHLIN</name>
<dbReference type="GO" id="GO:0006606">
    <property type="term" value="P:protein import into nucleus"/>
    <property type="evidence" value="ECO:0007669"/>
    <property type="project" value="TreeGrafter"/>
</dbReference>
<keyword evidence="5" id="KW-1185">Reference proteome</keyword>
<evidence type="ECO:0008006" key="6">
    <source>
        <dbReference type="Google" id="ProtNLM"/>
    </source>
</evidence>
<proteinExistence type="inferred from homology"/>
<reference evidence="4" key="1">
    <citation type="journal article" date="2020" name="bioRxiv">
        <title>Comparative genomics of Chlamydomonas.</title>
        <authorList>
            <person name="Craig R.J."/>
            <person name="Hasan A.R."/>
            <person name="Ness R.W."/>
            <person name="Keightley P.D."/>
        </authorList>
    </citation>
    <scope>NUCLEOTIDE SEQUENCE</scope>
    <source>
        <strain evidence="4">SAG 7.73</strain>
    </source>
</reference>
<dbReference type="PANTHER" id="PTHR12925:SF0">
    <property type="entry name" value="PROTEIN HIKESHI"/>
    <property type="match status" value="1"/>
</dbReference>
<dbReference type="GO" id="GO:0005829">
    <property type="term" value="C:cytosol"/>
    <property type="evidence" value="ECO:0007669"/>
    <property type="project" value="TreeGrafter"/>
</dbReference>
<dbReference type="Pfam" id="PF05603">
    <property type="entry name" value="Hikeshi-like_N"/>
    <property type="match status" value="1"/>
</dbReference>
<dbReference type="InterPro" id="IPR008493">
    <property type="entry name" value="Hikeshi-like_N"/>
</dbReference>
<accession>A0A835VMZ4</accession>
<dbReference type="GO" id="GO:0061608">
    <property type="term" value="F:nuclear import signal receptor activity"/>
    <property type="evidence" value="ECO:0007669"/>
    <property type="project" value="TreeGrafter"/>
</dbReference>
<evidence type="ECO:0000256" key="1">
    <source>
        <dbReference type="ARBA" id="ARBA00006623"/>
    </source>
</evidence>
<evidence type="ECO:0000313" key="4">
    <source>
        <dbReference type="EMBL" id="KAG2422817.1"/>
    </source>
</evidence>
<organism evidence="4 5">
    <name type="scientific">Chlamydomonas incerta</name>
    <dbReference type="NCBI Taxonomy" id="51695"/>
    <lineage>
        <taxon>Eukaryota</taxon>
        <taxon>Viridiplantae</taxon>
        <taxon>Chlorophyta</taxon>
        <taxon>core chlorophytes</taxon>
        <taxon>Chlorophyceae</taxon>
        <taxon>CS clade</taxon>
        <taxon>Chlamydomonadales</taxon>
        <taxon>Chlamydomonadaceae</taxon>
        <taxon>Chlamydomonas</taxon>
    </lineage>
</organism>
<dbReference type="GO" id="GO:0005634">
    <property type="term" value="C:nucleus"/>
    <property type="evidence" value="ECO:0007669"/>
    <property type="project" value="TreeGrafter"/>
</dbReference>
<dbReference type="AlphaFoldDB" id="A0A835VMZ4"/>
<dbReference type="OrthoDB" id="10248398at2759"/>
<feature type="domain" description="Hikeshi-like C-terminal" evidence="3">
    <location>
        <begin position="133"/>
        <end position="185"/>
    </location>
</feature>
<evidence type="ECO:0000259" key="2">
    <source>
        <dbReference type="Pfam" id="PF05603"/>
    </source>
</evidence>
<evidence type="ECO:0000313" key="5">
    <source>
        <dbReference type="Proteomes" id="UP000650467"/>
    </source>
</evidence>
<dbReference type="Proteomes" id="UP000650467">
    <property type="component" value="Unassembled WGS sequence"/>
</dbReference>
<dbReference type="InterPro" id="IPR048364">
    <property type="entry name" value="Hikeshi-like_C"/>
</dbReference>
<comment type="caution">
    <text evidence="4">The sequence shown here is derived from an EMBL/GenBank/DDBJ whole genome shotgun (WGS) entry which is preliminary data.</text>
</comment>
<dbReference type="EMBL" id="JAEHOC010000093">
    <property type="protein sequence ID" value="KAG2422817.1"/>
    <property type="molecule type" value="Genomic_DNA"/>
</dbReference>
<dbReference type="PANTHER" id="PTHR12925">
    <property type="entry name" value="HIKESHI FAMILY MEMBER"/>
    <property type="match status" value="1"/>
</dbReference>
<dbReference type="Pfam" id="PF21057">
    <property type="entry name" value="Hikeshi-like_C"/>
    <property type="match status" value="1"/>
</dbReference>
<dbReference type="InterPro" id="IPR031318">
    <property type="entry name" value="OPI10"/>
</dbReference>